<protein>
    <submittedName>
        <fullName evidence="2">Uncharacterized protein</fullName>
    </submittedName>
</protein>
<evidence type="ECO:0000313" key="2">
    <source>
        <dbReference type="EMBL" id="KAJ1150014.1"/>
    </source>
</evidence>
<accession>A0AAV7RB26</accession>
<evidence type="ECO:0000313" key="3">
    <source>
        <dbReference type="Proteomes" id="UP001066276"/>
    </source>
</evidence>
<evidence type="ECO:0000256" key="1">
    <source>
        <dbReference type="SAM" id="MobiDB-lite"/>
    </source>
</evidence>
<proteinExistence type="predicted"/>
<dbReference type="AlphaFoldDB" id="A0AAV7RB26"/>
<dbReference type="Proteomes" id="UP001066276">
    <property type="component" value="Chromosome 5"/>
</dbReference>
<keyword evidence="3" id="KW-1185">Reference proteome</keyword>
<gene>
    <name evidence="2" type="ORF">NDU88_002812</name>
</gene>
<reference evidence="2" key="1">
    <citation type="journal article" date="2022" name="bioRxiv">
        <title>Sequencing and chromosome-scale assembly of the giantPleurodeles waltlgenome.</title>
        <authorList>
            <person name="Brown T."/>
            <person name="Elewa A."/>
            <person name="Iarovenko S."/>
            <person name="Subramanian E."/>
            <person name="Araus A.J."/>
            <person name="Petzold A."/>
            <person name="Susuki M."/>
            <person name="Suzuki K.-i.T."/>
            <person name="Hayashi T."/>
            <person name="Toyoda A."/>
            <person name="Oliveira C."/>
            <person name="Osipova E."/>
            <person name="Leigh N.D."/>
            <person name="Simon A."/>
            <person name="Yun M.H."/>
        </authorList>
    </citation>
    <scope>NUCLEOTIDE SEQUENCE</scope>
    <source>
        <strain evidence="2">20211129_DDA</strain>
        <tissue evidence="2">Liver</tissue>
    </source>
</reference>
<feature type="region of interest" description="Disordered" evidence="1">
    <location>
        <begin position="39"/>
        <end position="58"/>
    </location>
</feature>
<name>A0AAV7RB26_PLEWA</name>
<organism evidence="2 3">
    <name type="scientific">Pleurodeles waltl</name>
    <name type="common">Iberian ribbed newt</name>
    <dbReference type="NCBI Taxonomy" id="8319"/>
    <lineage>
        <taxon>Eukaryota</taxon>
        <taxon>Metazoa</taxon>
        <taxon>Chordata</taxon>
        <taxon>Craniata</taxon>
        <taxon>Vertebrata</taxon>
        <taxon>Euteleostomi</taxon>
        <taxon>Amphibia</taxon>
        <taxon>Batrachia</taxon>
        <taxon>Caudata</taxon>
        <taxon>Salamandroidea</taxon>
        <taxon>Salamandridae</taxon>
        <taxon>Pleurodelinae</taxon>
        <taxon>Pleurodeles</taxon>
    </lineage>
</organism>
<comment type="caution">
    <text evidence="2">The sequence shown here is derived from an EMBL/GenBank/DDBJ whole genome shotgun (WGS) entry which is preliminary data.</text>
</comment>
<dbReference type="EMBL" id="JANPWB010000009">
    <property type="protein sequence ID" value="KAJ1150014.1"/>
    <property type="molecule type" value="Genomic_DNA"/>
</dbReference>
<sequence length="99" mass="11112">MRGTASGPVLNSAYRKQHISVSGTLGVRQLGCLRNVNSAISPSHPAPRAHHYRAPEKHEDQIECRSMLGLVRSARAYVDFFGAPHLIQVDVHRWETQRE</sequence>